<keyword evidence="3" id="KW-0996">Nickel insertion</keyword>
<evidence type="ECO:0000313" key="4">
    <source>
        <dbReference type="EMBL" id="MFC5532022.1"/>
    </source>
</evidence>
<evidence type="ECO:0000256" key="2">
    <source>
        <dbReference type="ARBA" id="ARBA00023186"/>
    </source>
</evidence>
<dbReference type="RefSeq" id="WP_378113993.1">
    <property type="nucleotide sequence ID" value="NZ_JBHSNC010000057.1"/>
</dbReference>
<evidence type="ECO:0000256" key="3">
    <source>
        <dbReference type="HAMAP-Rule" id="MF_01384"/>
    </source>
</evidence>
<dbReference type="PANTHER" id="PTHR33643">
    <property type="entry name" value="UREASE ACCESSORY PROTEIN D"/>
    <property type="match status" value="1"/>
</dbReference>
<keyword evidence="3" id="KW-0963">Cytoplasm</keyword>
<protein>
    <recommendedName>
        <fullName evidence="3">Urease accessory protein UreD</fullName>
    </recommendedName>
</protein>
<accession>A0ABW0R847</accession>
<comment type="subunit">
    <text evidence="3">UreD, UreF and UreG form a complex that acts as a GTP-hydrolysis-dependent molecular chaperone, activating the urease apoprotein by helping to assemble the nickel containing metallocenter of UreC. The UreE protein probably delivers the nickel.</text>
</comment>
<dbReference type="EMBL" id="JBHSNC010000057">
    <property type="protein sequence ID" value="MFC5532022.1"/>
    <property type="molecule type" value="Genomic_DNA"/>
</dbReference>
<dbReference type="HAMAP" id="MF_01384">
    <property type="entry name" value="UreD"/>
    <property type="match status" value="1"/>
</dbReference>
<sequence length="293" mass="32724">MRRLSSAAEAEEVSVLRPAELCVVAGLVYGRPELISRYHTSPLKIAKTFQLDGNGTKQLAVVQMDGSPGLLEGDRYRFDWRVQENVRVYATNQAYTRVHPCGEGESRLTQRLALERNAVLEWMPEPVMLFKDARFASETEIDLAAGAICMASDIFSPGRLSRGESFAFRTYDNRVTVRYNGELVHYQRQRWEPSHMPLRSAGCFGDATHIGSFSIFSDRVNASTAASLREWLNAAPALAEGVSWGISHTARYGVVLQAAGGAAWRLERIIRAAWDGARKLLLDEPPLRLLRNK</sequence>
<name>A0ABW0R847_9BACL</name>
<evidence type="ECO:0000313" key="5">
    <source>
        <dbReference type="Proteomes" id="UP001596108"/>
    </source>
</evidence>
<comment type="caution">
    <text evidence="4">The sequence shown here is derived from an EMBL/GenBank/DDBJ whole genome shotgun (WGS) entry which is preliminary data.</text>
</comment>
<comment type="function">
    <text evidence="3">Required for maturation of urease via the functional incorporation of the urease nickel metallocenter.</text>
</comment>
<dbReference type="PANTHER" id="PTHR33643:SF1">
    <property type="entry name" value="UREASE ACCESSORY PROTEIN D"/>
    <property type="match status" value="1"/>
</dbReference>
<organism evidence="4 5">
    <name type="scientific">Cohnella yongneupensis</name>
    <dbReference type="NCBI Taxonomy" id="425006"/>
    <lineage>
        <taxon>Bacteria</taxon>
        <taxon>Bacillati</taxon>
        <taxon>Bacillota</taxon>
        <taxon>Bacilli</taxon>
        <taxon>Bacillales</taxon>
        <taxon>Paenibacillaceae</taxon>
        <taxon>Cohnella</taxon>
    </lineage>
</organism>
<gene>
    <name evidence="3" type="primary">ureD</name>
    <name evidence="4" type="ORF">ACFPQ4_21610</name>
</gene>
<dbReference type="Pfam" id="PF01774">
    <property type="entry name" value="UreD"/>
    <property type="match status" value="1"/>
</dbReference>
<dbReference type="Proteomes" id="UP001596108">
    <property type="component" value="Unassembled WGS sequence"/>
</dbReference>
<comment type="similarity">
    <text evidence="1 3">Belongs to the UreD family.</text>
</comment>
<reference evidence="5" key="1">
    <citation type="journal article" date="2019" name="Int. J. Syst. Evol. Microbiol.">
        <title>The Global Catalogue of Microorganisms (GCM) 10K type strain sequencing project: providing services to taxonomists for standard genome sequencing and annotation.</title>
        <authorList>
            <consortium name="The Broad Institute Genomics Platform"/>
            <consortium name="The Broad Institute Genome Sequencing Center for Infectious Disease"/>
            <person name="Wu L."/>
            <person name="Ma J."/>
        </authorList>
    </citation>
    <scope>NUCLEOTIDE SEQUENCE [LARGE SCALE GENOMIC DNA]</scope>
    <source>
        <strain evidence="5">CGMCC 1.18578</strain>
    </source>
</reference>
<proteinExistence type="inferred from homology"/>
<keyword evidence="2 3" id="KW-0143">Chaperone</keyword>
<comment type="subcellular location">
    <subcellularLocation>
        <location evidence="3">Cytoplasm</location>
    </subcellularLocation>
</comment>
<keyword evidence="5" id="KW-1185">Reference proteome</keyword>
<dbReference type="InterPro" id="IPR002669">
    <property type="entry name" value="UreD"/>
</dbReference>
<evidence type="ECO:0000256" key="1">
    <source>
        <dbReference type="ARBA" id="ARBA00007177"/>
    </source>
</evidence>